<proteinExistence type="predicted"/>
<comment type="caution">
    <text evidence="2">The sequence shown here is derived from an EMBL/GenBank/DDBJ whole genome shotgun (WGS) entry which is preliminary data.</text>
</comment>
<dbReference type="RefSeq" id="WP_215818318.1">
    <property type="nucleotide sequence ID" value="NZ_JAGSOY010000005.1"/>
</dbReference>
<sequence>MLKYSLAKQEGALLVVALIIMFLLSAAGMSAFYFSQTSEKATAYNYYKTITEQNTLSEVYEQKYWLADDDITMQRVKKFIPSFDVKQVDGINFVKIKGVVLDESLCEDSGGGHINCFQNYLRYEKKVPALNTGNQINVGDGSSDSYHMFSLRVSGFLASNTNPDKVDIYGEEEQQAGFVIKRLD</sequence>
<feature type="transmembrane region" description="Helical" evidence="1">
    <location>
        <begin position="12"/>
        <end position="34"/>
    </location>
</feature>
<protein>
    <recommendedName>
        <fullName evidence="4">Type 4 fimbrial biogenesis protein PilX N-terminal domain-containing protein</fullName>
    </recommendedName>
</protein>
<evidence type="ECO:0000256" key="1">
    <source>
        <dbReference type="SAM" id="Phobius"/>
    </source>
</evidence>
<reference evidence="2 3" key="1">
    <citation type="submission" date="2021-04" db="EMBL/GenBank/DDBJ databases">
        <authorList>
            <person name="Pira H."/>
            <person name="Risdian C."/>
            <person name="Wink J."/>
        </authorList>
    </citation>
    <scope>NUCLEOTIDE SEQUENCE [LARGE SCALE GENOMIC DNA]</scope>
    <source>
        <strain evidence="2 3">WH53</strain>
    </source>
</reference>
<keyword evidence="1" id="KW-0472">Membrane</keyword>
<evidence type="ECO:0000313" key="2">
    <source>
        <dbReference type="EMBL" id="MBU2710152.1"/>
    </source>
</evidence>
<gene>
    <name evidence="2" type="ORF">KCG35_03680</name>
</gene>
<dbReference type="Proteomes" id="UP000690515">
    <property type="component" value="Unassembled WGS sequence"/>
</dbReference>
<evidence type="ECO:0000313" key="3">
    <source>
        <dbReference type="Proteomes" id="UP000690515"/>
    </source>
</evidence>
<dbReference type="EMBL" id="JAGSOY010000005">
    <property type="protein sequence ID" value="MBU2710152.1"/>
    <property type="molecule type" value="Genomic_DNA"/>
</dbReference>
<accession>A0ABS5Z7X7</accession>
<organism evidence="2 3">
    <name type="scientific">Zooshikella harenae</name>
    <dbReference type="NCBI Taxonomy" id="2827238"/>
    <lineage>
        <taxon>Bacteria</taxon>
        <taxon>Pseudomonadati</taxon>
        <taxon>Pseudomonadota</taxon>
        <taxon>Gammaproteobacteria</taxon>
        <taxon>Oceanospirillales</taxon>
        <taxon>Zooshikellaceae</taxon>
        <taxon>Zooshikella</taxon>
    </lineage>
</organism>
<evidence type="ECO:0008006" key="4">
    <source>
        <dbReference type="Google" id="ProtNLM"/>
    </source>
</evidence>
<name>A0ABS5Z7X7_9GAMM</name>
<keyword evidence="3" id="KW-1185">Reference proteome</keyword>
<keyword evidence="1" id="KW-0812">Transmembrane</keyword>
<keyword evidence="1" id="KW-1133">Transmembrane helix</keyword>